<feature type="compositionally biased region" description="Low complexity" evidence="1">
    <location>
        <begin position="186"/>
        <end position="206"/>
    </location>
</feature>
<dbReference type="PROSITE" id="PS50195">
    <property type="entry name" value="PX"/>
    <property type="match status" value="1"/>
</dbReference>
<dbReference type="GO" id="GO:0035091">
    <property type="term" value="F:phosphatidylinositol binding"/>
    <property type="evidence" value="ECO:0007669"/>
    <property type="project" value="InterPro"/>
</dbReference>
<dbReference type="OrthoDB" id="3244370at2759"/>
<dbReference type="InterPro" id="IPR001683">
    <property type="entry name" value="PX_dom"/>
</dbReference>
<feature type="region of interest" description="Disordered" evidence="1">
    <location>
        <begin position="303"/>
        <end position="353"/>
    </location>
</feature>
<evidence type="ECO:0000313" key="4">
    <source>
        <dbReference type="Proteomes" id="UP000775547"/>
    </source>
</evidence>
<feature type="domain" description="PX" evidence="2">
    <location>
        <begin position="1"/>
        <end position="134"/>
    </location>
</feature>
<feature type="compositionally biased region" description="Polar residues" evidence="1">
    <location>
        <begin position="170"/>
        <end position="179"/>
    </location>
</feature>
<accession>A0A9P7GGQ4</accession>
<reference evidence="3" key="2">
    <citation type="submission" date="2021-10" db="EMBL/GenBank/DDBJ databases">
        <title>Phylogenomics reveals ancestral predisposition of the termite-cultivated fungus Termitomyces towards a domesticated lifestyle.</title>
        <authorList>
            <person name="Auxier B."/>
            <person name="Grum-Grzhimaylo A."/>
            <person name="Cardenas M.E."/>
            <person name="Lodge J.D."/>
            <person name="Laessoe T."/>
            <person name="Pedersen O."/>
            <person name="Smith M.E."/>
            <person name="Kuyper T.W."/>
            <person name="Franco-Molano E.A."/>
            <person name="Baroni T.J."/>
            <person name="Aanen D.K."/>
        </authorList>
    </citation>
    <scope>NUCLEOTIDE SEQUENCE</scope>
    <source>
        <strain evidence="3">AP01</strain>
        <tissue evidence="3">Mycelium</tissue>
    </source>
</reference>
<feature type="compositionally biased region" description="Polar residues" evidence="1">
    <location>
        <begin position="236"/>
        <end position="257"/>
    </location>
</feature>
<protein>
    <recommendedName>
        <fullName evidence="2">PX domain-containing protein</fullName>
    </recommendedName>
</protein>
<reference evidence="3" key="1">
    <citation type="submission" date="2020-07" db="EMBL/GenBank/DDBJ databases">
        <authorList>
            <person name="Nieuwenhuis M."/>
            <person name="Van De Peppel L.J.J."/>
        </authorList>
    </citation>
    <scope>NUCLEOTIDE SEQUENCE</scope>
    <source>
        <strain evidence="3">AP01</strain>
        <tissue evidence="3">Mycelium</tissue>
    </source>
</reference>
<gene>
    <name evidence="3" type="ORF">DXG03_001745</name>
</gene>
<evidence type="ECO:0000256" key="1">
    <source>
        <dbReference type="SAM" id="MobiDB-lite"/>
    </source>
</evidence>
<dbReference type="AlphaFoldDB" id="A0A9P7GGQ4"/>
<keyword evidence="4" id="KW-1185">Reference proteome</keyword>
<dbReference type="Proteomes" id="UP000775547">
    <property type="component" value="Unassembled WGS sequence"/>
</dbReference>
<name>A0A9P7GGQ4_9AGAR</name>
<evidence type="ECO:0000259" key="2">
    <source>
        <dbReference type="PROSITE" id="PS50195"/>
    </source>
</evidence>
<organism evidence="3 4">
    <name type="scientific">Asterophora parasitica</name>
    <dbReference type="NCBI Taxonomy" id="117018"/>
    <lineage>
        <taxon>Eukaryota</taxon>
        <taxon>Fungi</taxon>
        <taxon>Dikarya</taxon>
        <taxon>Basidiomycota</taxon>
        <taxon>Agaricomycotina</taxon>
        <taxon>Agaricomycetes</taxon>
        <taxon>Agaricomycetidae</taxon>
        <taxon>Agaricales</taxon>
        <taxon>Tricholomatineae</taxon>
        <taxon>Lyophyllaceae</taxon>
        <taxon>Asterophora</taxon>
    </lineage>
</organism>
<sequence length="683" mass="76190">MEYDIWRRWEDCLSFQNTIEEEYRRMARAKRLRLQRGKGIKRDGFYKQDAASSWESLPPGPDPNSVGRDIHDYIPLLNRKGTVFRASQATIDLRATELAAFMHDLWKDGVPALIVELRNDCIVTDFFAYWRRDHEVSEKRRKQREMNSRSRTSVTSSIFSMYFSSSNPSIQDLGTNPSPGNVYPESITTSRSASSYTSTYQSSRPPSRNDTPRNRKTSTDSSDGSPLPKGRRRAYSTGSSNFSISTPSDFSLDSPVQDNMPVPAVADDVHMITFDHNPQWQSNYVHERSTPALSILPEGREMCLKTTPLNPPPLTRRRRKSSAAEIDLTGRNGSSSISSSPPPRDVPSPIGEGLLTLPDRSVRESWQTMDSASYILEGIDMTMPPSPSATERDPHRASVSSVATFMTNVSVDGVLPRVGNVSQPSSIPRSLRRKTRVISCPVSISEFDNDWSDSEDSDILDSFLGDSFPMPAFEIPYLEISHDLLGEPQVPEDCTATPLRSSYSDDAPTPSFAEMTFTFAETTFTPSSLTTSFTTPPSSETTFTPSSLTASFTTPPFIEPTFPHDPSPAKSSTFTVSTRSSNPHPDKLMIKAKYTDSLIMLRVSNAIKYKDLRQRLYNKFVGQEGIPLSDSFKIEFVQPVAGAKDTSKDETVMYPVTSEADWENVAACIEGYKLTLHVYDNTA</sequence>
<feature type="region of interest" description="Disordered" evidence="1">
    <location>
        <begin position="169"/>
        <end position="258"/>
    </location>
</feature>
<dbReference type="EMBL" id="JABCKV010000014">
    <property type="protein sequence ID" value="KAG5647020.1"/>
    <property type="molecule type" value="Genomic_DNA"/>
</dbReference>
<comment type="caution">
    <text evidence="3">The sequence shown here is derived from an EMBL/GenBank/DDBJ whole genome shotgun (WGS) entry which is preliminary data.</text>
</comment>
<evidence type="ECO:0000313" key="3">
    <source>
        <dbReference type="EMBL" id="KAG5647020.1"/>
    </source>
</evidence>
<proteinExistence type="predicted"/>